<dbReference type="GO" id="GO:0004674">
    <property type="term" value="F:protein serine/threonine kinase activity"/>
    <property type="evidence" value="ECO:0007669"/>
    <property type="project" value="UniProtKB-KW"/>
</dbReference>
<evidence type="ECO:0000256" key="3">
    <source>
        <dbReference type="ARBA" id="ARBA00022679"/>
    </source>
</evidence>
<dbReference type="Proteomes" id="UP000252139">
    <property type="component" value="Unassembled WGS sequence"/>
</dbReference>
<comment type="caution">
    <text evidence="11">The sequence shown here is derived from an EMBL/GenBank/DDBJ whole genome shotgun (WGS) entry which is preliminary data.</text>
</comment>
<dbReference type="InterPro" id="IPR000719">
    <property type="entry name" value="Prot_kinase_dom"/>
</dbReference>
<dbReference type="PROSITE" id="PS00107">
    <property type="entry name" value="PROTEIN_KINASE_ATP"/>
    <property type="match status" value="1"/>
</dbReference>
<feature type="transmembrane region" description="Helical" evidence="9">
    <location>
        <begin position="1502"/>
        <end position="1525"/>
    </location>
</feature>
<dbReference type="CDD" id="cd06626">
    <property type="entry name" value="STKc_MEKK4"/>
    <property type="match status" value="1"/>
</dbReference>
<dbReference type="InterPro" id="IPR050538">
    <property type="entry name" value="MAP_kinase_kinase_kinase"/>
</dbReference>
<feature type="domain" description="Protein kinase" evidence="10">
    <location>
        <begin position="949"/>
        <end position="1217"/>
    </location>
</feature>
<evidence type="ECO:0000256" key="2">
    <source>
        <dbReference type="ARBA" id="ARBA00022527"/>
    </source>
</evidence>
<organism evidence="11 12">
    <name type="scientific">Rhizopus azygosporus</name>
    <name type="common">Rhizopus microsporus var. azygosporus</name>
    <dbReference type="NCBI Taxonomy" id="86630"/>
    <lineage>
        <taxon>Eukaryota</taxon>
        <taxon>Fungi</taxon>
        <taxon>Fungi incertae sedis</taxon>
        <taxon>Mucoromycota</taxon>
        <taxon>Mucoromycotina</taxon>
        <taxon>Mucoromycetes</taxon>
        <taxon>Mucorales</taxon>
        <taxon>Mucorineae</taxon>
        <taxon>Rhizopodaceae</taxon>
        <taxon>Rhizopus</taxon>
    </lineage>
</organism>
<feature type="transmembrane region" description="Helical" evidence="9">
    <location>
        <begin position="1422"/>
        <end position="1444"/>
    </location>
</feature>
<dbReference type="InterPro" id="IPR011009">
    <property type="entry name" value="Kinase-like_dom_sf"/>
</dbReference>
<dbReference type="PANTHER" id="PTHR48016:SF32">
    <property type="entry name" value="MITOGEN-ACTIVATED PROTEIN KINASE KINASE KINASE 4"/>
    <property type="match status" value="1"/>
</dbReference>
<dbReference type="GO" id="GO:0038066">
    <property type="term" value="P:p38MAPK cascade"/>
    <property type="evidence" value="ECO:0007669"/>
    <property type="project" value="TreeGrafter"/>
</dbReference>
<keyword evidence="12" id="KW-1185">Reference proteome</keyword>
<keyword evidence="9" id="KW-0472">Membrane</keyword>
<name>A0A367JYJ4_RHIAZ</name>
<accession>A0A367JYJ4</accession>
<evidence type="ECO:0000256" key="9">
    <source>
        <dbReference type="SAM" id="Phobius"/>
    </source>
</evidence>
<feature type="transmembrane region" description="Helical" evidence="9">
    <location>
        <begin position="1316"/>
        <end position="1342"/>
    </location>
</feature>
<protein>
    <submittedName>
        <fullName evidence="11">Suppressor of Sensor Kinase (SLN1)</fullName>
    </submittedName>
</protein>
<evidence type="ECO:0000256" key="1">
    <source>
        <dbReference type="ARBA" id="ARBA00006529"/>
    </source>
</evidence>
<evidence type="ECO:0000256" key="8">
    <source>
        <dbReference type="SAM" id="MobiDB-lite"/>
    </source>
</evidence>
<reference evidence="11 12" key="1">
    <citation type="journal article" date="2018" name="G3 (Bethesda)">
        <title>Phylogenetic and Phylogenomic Definition of Rhizopus Species.</title>
        <authorList>
            <person name="Gryganskyi A.P."/>
            <person name="Golan J."/>
            <person name="Dolatabadi S."/>
            <person name="Mondo S."/>
            <person name="Robb S."/>
            <person name="Idnurm A."/>
            <person name="Muszewska A."/>
            <person name="Steczkiewicz K."/>
            <person name="Masonjones S."/>
            <person name="Liao H.L."/>
            <person name="Gajdeczka M.T."/>
            <person name="Anike F."/>
            <person name="Vuek A."/>
            <person name="Anishchenko I.M."/>
            <person name="Voigt K."/>
            <person name="de Hoog G.S."/>
            <person name="Smith M.E."/>
            <person name="Heitman J."/>
            <person name="Vilgalys R."/>
            <person name="Stajich J.E."/>
        </authorList>
    </citation>
    <scope>NUCLEOTIDE SEQUENCE [LARGE SCALE GENOMIC DNA]</scope>
    <source>
        <strain evidence="11 12">CBS 357.93</strain>
    </source>
</reference>
<dbReference type="SUPFAM" id="SSF56112">
    <property type="entry name" value="Protein kinase-like (PK-like)"/>
    <property type="match status" value="1"/>
</dbReference>
<evidence type="ECO:0000256" key="4">
    <source>
        <dbReference type="ARBA" id="ARBA00022741"/>
    </source>
</evidence>
<feature type="transmembrane region" description="Helical" evidence="9">
    <location>
        <begin position="1456"/>
        <end position="1482"/>
    </location>
</feature>
<dbReference type="Gene3D" id="1.10.510.10">
    <property type="entry name" value="Transferase(Phosphotransferase) domain 1"/>
    <property type="match status" value="1"/>
</dbReference>
<gene>
    <name evidence="11" type="primary">SSK2_1</name>
    <name evidence="11" type="ORF">CU097_002417</name>
</gene>
<dbReference type="InterPro" id="IPR008271">
    <property type="entry name" value="Ser/Thr_kinase_AS"/>
</dbReference>
<dbReference type="PANTHER" id="PTHR48016">
    <property type="entry name" value="MAP KINASE KINASE KINASE SSK2-RELATED-RELATED"/>
    <property type="match status" value="1"/>
</dbReference>
<dbReference type="InterPro" id="IPR009571">
    <property type="entry name" value="SUR7/Rim9-like_fungi"/>
</dbReference>
<proteinExistence type="inferred from homology"/>
<dbReference type="GO" id="GO:0005886">
    <property type="term" value="C:plasma membrane"/>
    <property type="evidence" value="ECO:0007669"/>
    <property type="project" value="InterPro"/>
</dbReference>
<dbReference type="PROSITE" id="PS50011">
    <property type="entry name" value="PROTEIN_KINASE_DOM"/>
    <property type="match status" value="1"/>
</dbReference>
<keyword evidence="9" id="KW-0812">Transmembrane</keyword>
<evidence type="ECO:0000259" key="10">
    <source>
        <dbReference type="PROSITE" id="PS50011"/>
    </source>
</evidence>
<keyword evidence="9" id="KW-1133">Transmembrane helix</keyword>
<feature type="region of interest" description="Disordered" evidence="8">
    <location>
        <begin position="1"/>
        <end position="80"/>
    </location>
</feature>
<dbReference type="SMART" id="SM00220">
    <property type="entry name" value="S_TKc"/>
    <property type="match status" value="1"/>
</dbReference>
<feature type="transmembrane region" description="Helical" evidence="9">
    <location>
        <begin position="1349"/>
        <end position="1367"/>
    </location>
</feature>
<keyword evidence="5 11" id="KW-0418">Kinase</keyword>
<keyword evidence="2" id="KW-0723">Serine/threonine-protein kinase</keyword>
<feature type="compositionally biased region" description="Polar residues" evidence="8">
    <location>
        <begin position="23"/>
        <end position="59"/>
    </location>
</feature>
<evidence type="ECO:0000256" key="6">
    <source>
        <dbReference type="ARBA" id="ARBA00022840"/>
    </source>
</evidence>
<keyword evidence="4 7" id="KW-0547">Nucleotide-binding</keyword>
<evidence type="ECO:0000256" key="5">
    <source>
        <dbReference type="ARBA" id="ARBA00022777"/>
    </source>
</evidence>
<evidence type="ECO:0000313" key="12">
    <source>
        <dbReference type="Proteomes" id="UP000252139"/>
    </source>
</evidence>
<keyword evidence="3" id="KW-0808">Transferase</keyword>
<dbReference type="EMBL" id="PJQL01000516">
    <property type="protein sequence ID" value="RCH94988.1"/>
    <property type="molecule type" value="Genomic_DNA"/>
</dbReference>
<evidence type="ECO:0000256" key="7">
    <source>
        <dbReference type="PROSITE-ProRule" id="PRU10141"/>
    </source>
</evidence>
<dbReference type="Pfam" id="PF00069">
    <property type="entry name" value="Pkinase"/>
    <property type="match status" value="1"/>
</dbReference>
<feature type="compositionally biased region" description="Acidic residues" evidence="8">
    <location>
        <begin position="62"/>
        <end position="80"/>
    </location>
</feature>
<sequence>MSAVRKVRWSEADDNKDNEEDSLQQQEDYVMDNQPSVDQPNTPANSWAFMPTTNFTAHNPYQDEEDYSEEDDQTNSEEEDDTALNQLYARNQSLSSAPPEITHERLEWQQMLQSVLMGEVLKSEKKRLSSSDKFQQPTPTQEIWLALRALLRGRTLLEEQKCLEDSRKEIEGILKMVIEFKLNDIKDQSTALRKVAEVLKNIDRIESLYTTRAAITQAHPDYGSASFQTKLDALNAWCTITRSLSMQYKILRNWTGSESLQIARKMSEDDTTTVTIKNDKVKETKQDNKNDTSFVERLLKESALQDTFDKRTLSALNLLLVKSKQTMIYYSKSFEEMNLPSFTSQLRQLAYFPISLVQEALKLRLEYKDRTNEPPKQMVDAMMEDYRGLISLACRVKLQYQELMYSAPGWDLSPDESVDRDYDTVLMESVRFYFKLITWKLNFEKENSLRECEVMEKEWGFLKNSICQAVDKADWECAEHFCSLTNRLLADVMRDYISSLKIPPEAVDDGIEAKYTKLLHTMRMRARKLLQFARFFMGQFENAAEYVVDPENMDKFITCLVETGHFLVYTGSFEEDRIYIIASPSLYGRDDVVRSIVKSCFAYDKSSPPSTTPMMMNPDNAEDYVLIFSPWQNIMWTGEFVEISIPFIHLGIKTRRVRLTTGDSSDLSPAKAAFWTAVQHSGIEIVQEHRAHIPRINKELYKIKMTVFKLADSTISSVSTIREQTMSLGCQELVEECFSFASDFGIRAAKFLELAVRLQLDLKLVRLAIDWICFITDDCVPSDRKTFRWAVAALEFVHLMTRGANILALNENEFATLQSKVARCVALLISHFDVLGTRYTYELQLKAEQQRRGGVTAKRNSYMASRSSDKDNITTSSTFGAANDAAITGGGGVIYIRDAWMRKISELEEKRNKDDQERKIIGKILDDQKPEDQSLVFLAPSSSNISFRWQQGRFIGAGTFGSVYLAINLDTSSVMAVKEIRFPDSSSLSALHKSIKEEMKVMEMLHHRNIVQYYGMEVHRDRVYIFMEYCENGSLGALLDHGGRIEDELYVVDYAYQLLSGLAYLHENNIVHRDIKPDNILIDYQGQLKLTDFGAAKILAKGQKTMGRTTMHMNVNSLAGTPMYMAPEVITGSDTGRKGSMDIWSLGCCIVQMATGRRPWSTLENEWSVMYHVVTGHPPLPDASQLSSMGIDFLKKCFIRDPTKRPTAEELLQHPWITNYLESYNEDNNMYPPESGYDDQVIENSWPSEAPEPEDVSSIVRSINSAQSLDRPLVRSIPNSLALDGMANSLENGAQAQAYFREIAAQHASDMQWNNLVGYLLGLLGSFFLFASFILGLFILIGQLSNKPFINLIAFVHAINPANNLSYQFGLWSYCTGAPYASVQGCHGNTAAYNWATTPGFNQMLPGYASSRRVDNLFTTNFILYFIGAGLSFLLWLASLFSLCSFKRRGGRGFSMFMSSATCLTFFVMLAALIIALILVITTVKAIGSVTQDWQGHAGMSIWFTIGMVISLLLAFLCYCLRACFKPRTVEPHKSTYRKSAPFALQAHSPAMYPMQQHQQPYYYQQEQKPEAQDGYVASQHVEQPQDGYMASQHIEQPQGGYMASQHTEQPQEYHLYQHAESSQAAAQRQPDHDQHYSPALHMQYLSPVYNSGIHPEGGLQHS</sequence>
<keyword evidence="6 7" id="KW-0067">ATP-binding</keyword>
<dbReference type="GO" id="GO:0005524">
    <property type="term" value="F:ATP binding"/>
    <property type="evidence" value="ECO:0007669"/>
    <property type="project" value="UniProtKB-UniRule"/>
</dbReference>
<feature type="binding site" evidence="7">
    <location>
        <position position="978"/>
    </location>
    <ligand>
        <name>ATP</name>
        <dbReference type="ChEBI" id="CHEBI:30616"/>
    </ligand>
</feature>
<dbReference type="OrthoDB" id="1043025at2759"/>
<dbReference type="STRING" id="86630.A0A367JYJ4"/>
<dbReference type="Pfam" id="PF06687">
    <property type="entry name" value="SUR7"/>
    <property type="match status" value="1"/>
</dbReference>
<comment type="similarity">
    <text evidence="1">Belongs to the protein kinase superfamily. STE Ser/Thr protein kinase family. MAP kinase kinase kinase subfamily.</text>
</comment>
<evidence type="ECO:0000313" key="11">
    <source>
        <dbReference type="EMBL" id="RCH94988.1"/>
    </source>
</evidence>
<dbReference type="PROSITE" id="PS00108">
    <property type="entry name" value="PROTEIN_KINASE_ST"/>
    <property type="match status" value="1"/>
</dbReference>
<dbReference type="InterPro" id="IPR017441">
    <property type="entry name" value="Protein_kinase_ATP_BS"/>
</dbReference>